<proteinExistence type="predicted"/>
<evidence type="ECO:0000313" key="2">
    <source>
        <dbReference type="Proteomes" id="UP000310334"/>
    </source>
</evidence>
<accession>A0A4S4BUF1</accession>
<protein>
    <recommendedName>
        <fullName evidence="3">Peptidase M50 domain-containing protein</fullName>
    </recommendedName>
</protein>
<dbReference type="OrthoDB" id="849477at2"/>
<reference evidence="1 2" key="1">
    <citation type="submission" date="2019-04" db="EMBL/GenBank/DDBJ databases">
        <title>Bacillus sediminilitoris sp. nov., isolated from a tidal flat sediment on the East China Sea.</title>
        <authorList>
            <person name="Wei Y."/>
            <person name="Mao H."/>
            <person name="Fang J."/>
        </authorList>
    </citation>
    <scope>NUCLEOTIDE SEQUENCE [LARGE SCALE GENOMIC DNA]</scope>
    <source>
        <strain evidence="1 2">DSL-17</strain>
    </source>
</reference>
<evidence type="ECO:0008006" key="3">
    <source>
        <dbReference type="Google" id="ProtNLM"/>
    </source>
</evidence>
<evidence type="ECO:0000313" key="1">
    <source>
        <dbReference type="EMBL" id="THF78192.1"/>
    </source>
</evidence>
<gene>
    <name evidence="1" type="ORF">E6W99_16700</name>
</gene>
<keyword evidence="2" id="KW-1185">Reference proteome</keyword>
<dbReference type="RefSeq" id="WP_136355879.1">
    <property type="nucleotide sequence ID" value="NZ_CP046266.1"/>
</dbReference>
<organism evidence="1 2">
    <name type="scientific">Metabacillus sediminilitoris</name>
    <dbReference type="NCBI Taxonomy" id="2567941"/>
    <lineage>
        <taxon>Bacteria</taxon>
        <taxon>Bacillati</taxon>
        <taxon>Bacillota</taxon>
        <taxon>Bacilli</taxon>
        <taxon>Bacillales</taxon>
        <taxon>Bacillaceae</taxon>
        <taxon>Metabacillus</taxon>
    </lineage>
</organism>
<name>A0A4S4BUF1_9BACI</name>
<dbReference type="Proteomes" id="UP000310334">
    <property type="component" value="Unassembled WGS sequence"/>
</dbReference>
<dbReference type="EMBL" id="SSNT01000012">
    <property type="protein sequence ID" value="THF78192.1"/>
    <property type="molecule type" value="Genomic_DNA"/>
</dbReference>
<comment type="caution">
    <text evidence="1">The sequence shown here is derived from an EMBL/GenBank/DDBJ whole genome shotgun (WGS) entry which is preliminary data.</text>
</comment>
<dbReference type="AlphaFoldDB" id="A0A4S4BUF1"/>
<sequence length="173" mass="20431">MFGLDDLLVFFRAFFIIFPIVTLIHVLGHYLFARMYGCQDVKLVLGCGAKLFTFRFIEFRICYFWYGGCEFSKINVTNRLHHLLIYFGGSFFNILSIIIIHMFIKINIINASSITYQFIYFSIYTIFFALLPMDYPDGSPSDGKAIYRILRKRHVHQSTDCKKRKKQNSVRSW</sequence>